<feature type="transmembrane region" description="Helical" evidence="7">
    <location>
        <begin position="192"/>
        <end position="212"/>
    </location>
</feature>
<accession>A0A9D2MQT9</accession>
<name>A0A9D2MQT9_9FIRM</name>
<comment type="caution">
    <text evidence="9">The sequence shown here is derived from an EMBL/GenBank/DDBJ whole genome shotgun (WGS) entry which is preliminary data.</text>
</comment>
<dbReference type="Proteomes" id="UP000886883">
    <property type="component" value="Unassembled WGS sequence"/>
</dbReference>
<feature type="transmembrane region" description="Helical" evidence="7">
    <location>
        <begin position="232"/>
        <end position="251"/>
    </location>
</feature>
<evidence type="ECO:0000256" key="3">
    <source>
        <dbReference type="ARBA" id="ARBA00022475"/>
    </source>
</evidence>
<feature type="transmembrane region" description="Helical" evidence="7">
    <location>
        <begin position="46"/>
        <end position="66"/>
    </location>
</feature>
<evidence type="ECO:0000256" key="7">
    <source>
        <dbReference type="SAM" id="Phobius"/>
    </source>
</evidence>
<feature type="transmembrane region" description="Helical" evidence="7">
    <location>
        <begin position="286"/>
        <end position="317"/>
    </location>
</feature>
<dbReference type="GO" id="GO:0005886">
    <property type="term" value="C:plasma membrane"/>
    <property type="evidence" value="ECO:0007669"/>
    <property type="project" value="UniProtKB-SubCell"/>
</dbReference>
<reference evidence="9" key="1">
    <citation type="journal article" date="2021" name="PeerJ">
        <title>Extensive microbial diversity within the chicken gut microbiome revealed by metagenomics and culture.</title>
        <authorList>
            <person name="Gilroy R."/>
            <person name="Ravi A."/>
            <person name="Getino M."/>
            <person name="Pursley I."/>
            <person name="Horton D.L."/>
            <person name="Alikhan N.F."/>
            <person name="Baker D."/>
            <person name="Gharbi K."/>
            <person name="Hall N."/>
            <person name="Watson M."/>
            <person name="Adriaenssens E.M."/>
            <person name="Foster-Nyarko E."/>
            <person name="Jarju S."/>
            <person name="Secka A."/>
            <person name="Antonio M."/>
            <person name="Oren A."/>
            <person name="Chaudhuri R.R."/>
            <person name="La Ragione R."/>
            <person name="Hildebrand F."/>
            <person name="Pallen M.J."/>
        </authorList>
    </citation>
    <scope>NUCLEOTIDE SEQUENCE</scope>
    <source>
        <strain evidence="9">USAMLcec3-2134</strain>
    </source>
</reference>
<dbReference type="GO" id="GO:0016413">
    <property type="term" value="F:O-acetyltransferase activity"/>
    <property type="evidence" value="ECO:0007669"/>
    <property type="project" value="TreeGrafter"/>
</dbReference>
<comment type="subcellular location">
    <subcellularLocation>
        <location evidence="1">Cell membrane</location>
        <topology evidence="1">Multi-pass membrane protein</topology>
    </subcellularLocation>
</comment>
<proteinExistence type="inferred from homology"/>
<feature type="domain" description="Acyltransferase 3" evidence="8">
    <location>
        <begin position="15"/>
        <end position="308"/>
    </location>
</feature>
<feature type="transmembrane region" description="Helical" evidence="7">
    <location>
        <begin position="258"/>
        <end position="280"/>
    </location>
</feature>
<dbReference type="PANTHER" id="PTHR40074:SF2">
    <property type="entry name" value="O-ACETYLTRANSFERASE WECH"/>
    <property type="match status" value="1"/>
</dbReference>
<evidence type="ECO:0000256" key="1">
    <source>
        <dbReference type="ARBA" id="ARBA00004651"/>
    </source>
</evidence>
<evidence type="ECO:0000313" key="9">
    <source>
        <dbReference type="EMBL" id="HJB91273.1"/>
    </source>
</evidence>
<feature type="transmembrane region" description="Helical" evidence="7">
    <location>
        <begin position="168"/>
        <end position="185"/>
    </location>
</feature>
<evidence type="ECO:0000313" key="10">
    <source>
        <dbReference type="Proteomes" id="UP000886883"/>
    </source>
</evidence>
<keyword evidence="5 7" id="KW-1133">Transmembrane helix</keyword>
<evidence type="ECO:0000256" key="5">
    <source>
        <dbReference type="ARBA" id="ARBA00022989"/>
    </source>
</evidence>
<dbReference type="AlphaFoldDB" id="A0A9D2MQT9"/>
<evidence type="ECO:0000256" key="4">
    <source>
        <dbReference type="ARBA" id="ARBA00022692"/>
    </source>
</evidence>
<dbReference type="Pfam" id="PF01757">
    <property type="entry name" value="Acyl_transf_3"/>
    <property type="match status" value="1"/>
</dbReference>
<feature type="transmembrane region" description="Helical" evidence="7">
    <location>
        <begin position="14"/>
        <end position="34"/>
    </location>
</feature>
<keyword evidence="9" id="KW-0808">Transferase</keyword>
<feature type="transmembrane region" description="Helical" evidence="7">
    <location>
        <begin position="119"/>
        <end position="136"/>
    </location>
</feature>
<keyword evidence="6 7" id="KW-0472">Membrane</keyword>
<dbReference type="GO" id="GO:0009246">
    <property type="term" value="P:enterobacterial common antigen biosynthetic process"/>
    <property type="evidence" value="ECO:0007669"/>
    <property type="project" value="TreeGrafter"/>
</dbReference>
<organism evidence="9 10">
    <name type="scientific">Candidatus Eisenbergiella merdigallinarum</name>
    <dbReference type="NCBI Taxonomy" id="2838552"/>
    <lineage>
        <taxon>Bacteria</taxon>
        <taxon>Bacillati</taxon>
        <taxon>Bacillota</taxon>
        <taxon>Clostridia</taxon>
        <taxon>Lachnospirales</taxon>
        <taxon>Lachnospiraceae</taxon>
        <taxon>Eisenbergiella</taxon>
    </lineage>
</organism>
<evidence type="ECO:0000259" key="8">
    <source>
        <dbReference type="Pfam" id="PF01757"/>
    </source>
</evidence>
<dbReference type="InterPro" id="IPR002656">
    <property type="entry name" value="Acyl_transf_3_dom"/>
</dbReference>
<evidence type="ECO:0000256" key="6">
    <source>
        <dbReference type="ARBA" id="ARBA00023136"/>
    </source>
</evidence>
<reference evidence="9" key="2">
    <citation type="submission" date="2021-04" db="EMBL/GenBank/DDBJ databases">
        <authorList>
            <person name="Gilroy R."/>
        </authorList>
    </citation>
    <scope>NUCLEOTIDE SEQUENCE</scope>
    <source>
        <strain evidence="9">USAMLcec3-2134</strain>
    </source>
</reference>
<keyword evidence="3" id="KW-1003">Cell membrane</keyword>
<protein>
    <submittedName>
        <fullName evidence="9">Acyltransferase family protein</fullName>
    </submittedName>
</protein>
<comment type="similarity">
    <text evidence="2">Belongs to the acyltransferase 3 family.</text>
</comment>
<dbReference type="PANTHER" id="PTHR40074">
    <property type="entry name" value="O-ACETYLTRANSFERASE WECH"/>
    <property type="match status" value="1"/>
</dbReference>
<sequence length="327" mass="37009">MKRRTLFLTREQSMILRGIGVILVMVTHFVNWYADLLNCEPLRYALMRSGIYGVDLFFLASGYGLVKSASAKKIRGIFLWKRFKNTYLPYLVIVGCIELLSGGIRGAKDWYQFLTGYDYWFIRNILIFYLAFFLVFRSMKTPGSRMTALAACMIAYTAWLIAEGRADFWYVSNVAFWLGAVIAQYEKELLKCFNFLYPVWIAVLAAGVGWVVKSGMDGRLIPPSGWEKIRDGIAASAVWTLFAAQASCLLAGRPLRVLAFLGEISLEMYLLHLFLFYRVLNGFPELGILTVGALTVGLTVVLSWLIHWLFSLLFSAAEALGGGKRRR</sequence>
<feature type="transmembrane region" description="Helical" evidence="7">
    <location>
        <begin position="143"/>
        <end position="162"/>
    </location>
</feature>
<feature type="transmembrane region" description="Helical" evidence="7">
    <location>
        <begin position="87"/>
        <end position="107"/>
    </location>
</feature>
<dbReference type="EMBL" id="DWXE01000026">
    <property type="protein sequence ID" value="HJB91273.1"/>
    <property type="molecule type" value="Genomic_DNA"/>
</dbReference>
<evidence type="ECO:0000256" key="2">
    <source>
        <dbReference type="ARBA" id="ARBA00007400"/>
    </source>
</evidence>
<keyword evidence="9" id="KW-0012">Acyltransferase</keyword>
<keyword evidence="4 7" id="KW-0812">Transmembrane</keyword>
<gene>
    <name evidence="9" type="ORF">H9763_07380</name>
</gene>